<dbReference type="NCBIfam" id="TIGR01066">
    <property type="entry name" value="rplM_bact"/>
    <property type="match status" value="1"/>
</dbReference>
<evidence type="ECO:0000313" key="5">
    <source>
        <dbReference type="EMBL" id="PIV25456.1"/>
    </source>
</evidence>
<accession>A0A2M7CIJ3</accession>
<comment type="caution">
    <text evidence="5">The sequence shown here is derived from an EMBL/GenBank/DDBJ whole genome shotgun (WGS) entry which is preliminary data.</text>
</comment>
<name>A0A2M7CIJ3_9BACT</name>
<comment type="function">
    <text evidence="4">This protein is one of the early assembly proteins of the 50S ribosomal subunit, although it is not seen to bind rRNA by itself. It is important during the early stages of 50S assembly.</text>
</comment>
<dbReference type="AlphaFoldDB" id="A0A2M7CIJ3"/>
<comment type="subunit">
    <text evidence="4">Part of the 50S ribosomal subunit.</text>
</comment>
<dbReference type="GO" id="GO:0006412">
    <property type="term" value="P:translation"/>
    <property type="evidence" value="ECO:0007669"/>
    <property type="project" value="UniProtKB-UniRule"/>
</dbReference>
<dbReference type="Pfam" id="PF00572">
    <property type="entry name" value="Ribosomal_L13"/>
    <property type="match status" value="1"/>
</dbReference>
<reference evidence="6" key="1">
    <citation type="submission" date="2017-09" db="EMBL/GenBank/DDBJ databases">
        <title>Depth-based differentiation of microbial function through sediment-hosted aquifers and enrichment of novel symbionts in the deep terrestrial subsurface.</title>
        <authorList>
            <person name="Probst A.J."/>
            <person name="Ladd B."/>
            <person name="Jarett J.K."/>
            <person name="Geller-Mcgrath D.E."/>
            <person name="Sieber C.M.K."/>
            <person name="Emerson J.B."/>
            <person name="Anantharaman K."/>
            <person name="Thomas B.C."/>
            <person name="Malmstrom R."/>
            <person name="Stieglmeier M."/>
            <person name="Klingl A."/>
            <person name="Woyke T."/>
            <person name="Ryan C.M."/>
            <person name="Banfield J.F."/>
        </authorList>
    </citation>
    <scope>NUCLEOTIDE SEQUENCE [LARGE SCALE GENOMIC DNA]</scope>
</reference>
<evidence type="ECO:0000256" key="1">
    <source>
        <dbReference type="ARBA" id="ARBA00006227"/>
    </source>
</evidence>
<dbReference type="PANTHER" id="PTHR11545:SF2">
    <property type="entry name" value="LARGE RIBOSOMAL SUBUNIT PROTEIN UL13M"/>
    <property type="match status" value="1"/>
</dbReference>
<organism evidence="5 6">
    <name type="scientific">Candidatus Berkelbacteria bacterium CG03_land_8_20_14_0_80_40_36</name>
    <dbReference type="NCBI Taxonomy" id="1974509"/>
    <lineage>
        <taxon>Bacteria</taxon>
        <taxon>Candidatus Berkelbacteria</taxon>
    </lineage>
</organism>
<dbReference type="InterPro" id="IPR005822">
    <property type="entry name" value="Ribosomal_uL13"/>
</dbReference>
<dbReference type="PIRSF" id="PIRSF002181">
    <property type="entry name" value="Ribosomal_L13"/>
    <property type="match status" value="1"/>
</dbReference>
<evidence type="ECO:0000313" key="6">
    <source>
        <dbReference type="Proteomes" id="UP000229966"/>
    </source>
</evidence>
<evidence type="ECO:0000256" key="3">
    <source>
        <dbReference type="ARBA" id="ARBA00023274"/>
    </source>
</evidence>
<dbReference type="GO" id="GO:0022625">
    <property type="term" value="C:cytosolic large ribosomal subunit"/>
    <property type="evidence" value="ECO:0007669"/>
    <property type="project" value="TreeGrafter"/>
</dbReference>
<dbReference type="EMBL" id="PEUM01000039">
    <property type="protein sequence ID" value="PIV25456.1"/>
    <property type="molecule type" value="Genomic_DNA"/>
</dbReference>
<sequence length="127" mass="14482">MKITKKQKNLNQAKEVVKIDAKGEILGRISTQIALILMGKDNPKYVPNLVMGKKVHVINASKIQFTGNKINSKEYIHHTGYMGHLKIMSLKKLFAENPTDVIFRSVKGMLPKNRLQRIMLKNLTIEK</sequence>
<dbReference type="InterPro" id="IPR005823">
    <property type="entry name" value="Ribosomal_uL13_bac-type"/>
</dbReference>
<comment type="similarity">
    <text evidence="1 4">Belongs to the universal ribosomal protein uL13 family.</text>
</comment>
<keyword evidence="3 4" id="KW-0687">Ribonucleoprotein</keyword>
<proteinExistence type="inferred from homology"/>
<dbReference type="HAMAP" id="MF_01366">
    <property type="entry name" value="Ribosomal_uL13"/>
    <property type="match status" value="1"/>
</dbReference>
<dbReference type="GO" id="GO:0003729">
    <property type="term" value="F:mRNA binding"/>
    <property type="evidence" value="ECO:0007669"/>
    <property type="project" value="TreeGrafter"/>
</dbReference>
<keyword evidence="2 4" id="KW-0689">Ribosomal protein</keyword>
<evidence type="ECO:0000256" key="4">
    <source>
        <dbReference type="HAMAP-Rule" id="MF_01366"/>
    </source>
</evidence>
<dbReference type="GO" id="GO:0017148">
    <property type="term" value="P:negative regulation of translation"/>
    <property type="evidence" value="ECO:0007669"/>
    <property type="project" value="TreeGrafter"/>
</dbReference>
<dbReference type="PANTHER" id="PTHR11545">
    <property type="entry name" value="RIBOSOMAL PROTEIN L13"/>
    <property type="match status" value="1"/>
</dbReference>
<dbReference type="InterPro" id="IPR036899">
    <property type="entry name" value="Ribosomal_uL13_sf"/>
</dbReference>
<dbReference type="GO" id="GO:0003735">
    <property type="term" value="F:structural constituent of ribosome"/>
    <property type="evidence" value="ECO:0007669"/>
    <property type="project" value="InterPro"/>
</dbReference>
<protein>
    <recommendedName>
        <fullName evidence="4">Large ribosomal subunit protein uL13</fullName>
    </recommendedName>
</protein>
<dbReference type="Gene3D" id="3.90.1180.10">
    <property type="entry name" value="Ribosomal protein L13"/>
    <property type="match status" value="1"/>
</dbReference>
<dbReference type="Proteomes" id="UP000229966">
    <property type="component" value="Unassembled WGS sequence"/>
</dbReference>
<dbReference type="CDD" id="cd00392">
    <property type="entry name" value="Ribosomal_L13"/>
    <property type="match status" value="1"/>
</dbReference>
<gene>
    <name evidence="4" type="primary">rplM</name>
    <name evidence="5" type="ORF">COS38_01470</name>
</gene>
<dbReference type="SUPFAM" id="SSF52161">
    <property type="entry name" value="Ribosomal protein L13"/>
    <property type="match status" value="1"/>
</dbReference>
<evidence type="ECO:0000256" key="2">
    <source>
        <dbReference type="ARBA" id="ARBA00022980"/>
    </source>
</evidence>